<accession>A0ABP6M1H7</accession>
<evidence type="ECO:0000256" key="6">
    <source>
        <dbReference type="ARBA" id="ARBA00023136"/>
    </source>
</evidence>
<dbReference type="EMBL" id="BAAAVT010000009">
    <property type="protein sequence ID" value="GAA3063963.1"/>
    <property type="molecule type" value="Genomic_DNA"/>
</dbReference>
<dbReference type="Gene3D" id="1.20.1720.10">
    <property type="entry name" value="Multidrug resistance protein D"/>
    <property type="match status" value="1"/>
</dbReference>
<organism evidence="9 10">
    <name type="scientific">Nesterenkonia aethiopica</name>
    <dbReference type="NCBI Taxonomy" id="269144"/>
    <lineage>
        <taxon>Bacteria</taxon>
        <taxon>Bacillati</taxon>
        <taxon>Actinomycetota</taxon>
        <taxon>Actinomycetes</taxon>
        <taxon>Micrococcales</taxon>
        <taxon>Micrococcaceae</taxon>
        <taxon>Nesterenkonia</taxon>
    </lineage>
</organism>
<keyword evidence="3" id="KW-1003">Cell membrane</keyword>
<dbReference type="PANTHER" id="PTHR23501">
    <property type="entry name" value="MAJOR FACILITATOR SUPERFAMILY"/>
    <property type="match status" value="1"/>
</dbReference>
<comment type="subcellular location">
    <subcellularLocation>
        <location evidence="1">Cell membrane</location>
        <topology evidence="1">Multi-pass membrane protein</topology>
    </subcellularLocation>
</comment>
<feature type="transmembrane region" description="Helical" evidence="7">
    <location>
        <begin position="27"/>
        <end position="52"/>
    </location>
</feature>
<feature type="transmembrane region" description="Helical" evidence="7">
    <location>
        <begin position="484"/>
        <end position="506"/>
    </location>
</feature>
<evidence type="ECO:0000256" key="2">
    <source>
        <dbReference type="ARBA" id="ARBA00022448"/>
    </source>
</evidence>
<evidence type="ECO:0000256" key="4">
    <source>
        <dbReference type="ARBA" id="ARBA00022692"/>
    </source>
</evidence>
<name>A0ABP6M1H7_9MICC</name>
<dbReference type="InterPro" id="IPR004638">
    <property type="entry name" value="EmrB-like"/>
</dbReference>
<dbReference type="SUPFAM" id="SSF103473">
    <property type="entry name" value="MFS general substrate transporter"/>
    <property type="match status" value="1"/>
</dbReference>
<comment type="caution">
    <text evidence="9">The sequence shown here is derived from an EMBL/GenBank/DDBJ whole genome shotgun (WGS) entry which is preliminary data.</text>
</comment>
<evidence type="ECO:0000256" key="5">
    <source>
        <dbReference type="ARBA" id="ARBA00022989"/>
    </source>
</evidence>
<gene>
    <name evidence="9" type="ORF">GCM10010529_16350</name>
</gene>
<keyword evidence="10" id="KW-1185">Reference proteome</keyword>
<feature type="transmembrane region" description="Helical" evidence="7">
    <location>
        <begin position="218"/>
        <end position="238"/>
    </location>
</feature>
<dbReference type="CDD" id="cd17502">
    <property type="entry name" value="MFS_Azr1_MDR_like"/>
    <property type="match status" value="1"/>
</dbReference>
<dbReference type="PRINTS" id="PR01036">
    <property type="entry name" value="TCRTETB"/>
</dbReference>
<evidence type="ECO:0000256" key="7">
    <source>
        <dbReference type="SAM" id="Phobius"/>
    </source>
</evidence>
<feature type="transmembrane region" description="Helical" evidence="7">
    <location>
        <begin position="244"/>
        <end position="266"/>
    </location>
</feature>
<feature type="domain" description="Major facilitator superfamily (MFS) profile" evidence="8">
    <location>
        <begin position="30"/>
        <end position="511"/>
    </location>
</feature>
<proteinExistence type="predicted"/>
<dbReference type="InterPro" id="IPR020846">
    <property type="entry name" value="MFS_dom"/>
</dbReference>
<feature type="transmembrane region" description="Helical" evidence="7">
    <location>
        <begin position="321"/>
        <end position="340"/>
    </location>
</feature>
<feature type="transmembrane region" description="Helical" evidence="7">
    <location>
        <begin position="376"/>
        <end position="399"/>
    </location>
</feature>
<reference evidence="10" key="1">
    <citation type="journal article" date="2019" name="Int. J. Syst. Evol. Microbiol.">
        <title>The Global Catalogue of Microorganisms (GCM) 10K type strain sequencing project: providing services to taxonomists for standard genome sequencing and annotation.</title>
        <authorList>
            <consortium name="The Broad Institute Genomics Platform"/>
            <consortium name="The Broad Institute Genome Sequencing Center for Infectious Disease"/>
            <person name="Wu L."/>
            <person name="Ma J."/>
        </authorList>
    </citation>
    <scope>NUCLEOTIDE SEQUENCE [LARGE SCALE GENOMIC DNA]</scope>
    <source>
        <strain evidence="10">JCM 14309</strain>
    </source>
</reference>
<evidence type="ECO:0000259" key="8">
    <source>
        <dbReference type="PROSITE" id="PS50850"/>
    </source>
</evidence>
<evidence type="ECO:0000256" key="1">
    <source>
        <dbReference type="ARBA" id="ARBA00004651"/>
    </source>
</evidence>
<keyword evidence="6 7" id="KW-0472">Membrane</keyword>
<evidence type="ECO:0000256" key="3">
    <source>
        <dbReference type="ARBA" id="ARBA00022475"/>
    </source>
</evidence>
<dbReference type="Pfam" id="PF07690">
    <property type="entry name" value="MFS_1"/>
    <property type="match status" value="1"/>
</dbReference>
<feature type="transmembrane region" description="Helical" evidence="7">
    <location>
        <begin position="64"/>
        <end position="83"/>
    </location>
</feature>
<evidence type="ECO:0000313" key="9">
    <source>
        <dbReference type="EMBL" id="GAA3063963.1"/>
    </source>
</evidence>
<feature type="transmembrane region" description="Helical" evidence="7">
    <location>
        <begin position="120"/>
        <end position="141"/>
    </location>
</feature>
<keyword evidence="4 7" id="KW-0812">Transmembrane</keyword>
<dbReference type="InterPro" id="IPR011701">
    <property type="entry name" value="MFS"/>
</dbReference>
<feature type="transmembrane region" description="Helical" evidence="7">
    <location>
        <begin position="287"/>
        <end position="309"/>
    </location>
</feature>
<dbReference type="InterPro" id="IPR036259">
    <property type="entry name" value="MFS_trans_sf"/>
</dbReference>
<evidence type="ECO:0000313" key="10">
    <source>
        <dbReference type="Proteomes" id="UP001500236"/>
    </source>
</evidence>
<dbReference type="PROSITE" id="PS50850">
    <property type="entry name" value="MFS"/>
    <property type="match status" value="1"/>
</dbReference>
<dbReference type="NCBIfam" id="TIGR00711">
    <property type="entry name" value="efflux_EmrB"/>
    <property type="match status" value="1"/>
</dbReference>
<keyword evidence="2" id="KW-0813">Transport</keyword>
<dbReference type="Gene3D" id="1.20.1250.20">
    <property type="entry name" value="MFS general substrate transporter like domains"/>
    <property type="match status" value="1"/>
</dbReference>
<feature type="transmembrane region" description="Helical" evidence="7">
    <location>
        <begin position="153"/>
        <end position="171"/>
    </location>
</feature>
<dbReference type="Proteomes" id="UP001500236">
    <property type="component" value="Unassembled WGS sequence"/>
</dbReference>
<keyword evidence="5 7" id="KW-1133">Transmembrane helix</keyword>
<feature type="transmembrane region" description="Helical" evidence="7">
    <location>
        <begin position="183"/>
        <end position="206"/>
    </location>
</feature>
<feature type="transmembrane region" description="Helical" evidence="7">
    <location>
        <begin position="419"/>
        <end position="438"/>
    </location>
</feature>
<feature type="transmembrane region" description="Helical" evidence="7">
    <location>
        <begin position="352"/>
        <end position="370"/>
    </location>
</feature>
<feature type="transmembrane region" description="Helical" evidence="7">
    <location>
        <begin position="95"/>
        <end position="114"/>
    </location>
</feature>
<protein>
    <submittedName>
        <fullName evidence="9">MDR family MFS transporter</fullName>
    </submittedName>
</protein>
<dbReference type="PANTHER" id="PTHR23501:SF197">
    <property type="entry name" value="COMD"/>
    <property type="match status" value="1"/>
</dbReference>
<sequence>MSAPETDTQEELAAPAPEFPRPAGRGLALIFAALMIAMLMASLGQTVLATALPTIVGELHGVEHMAWVITAFILSSTIMMPVYGKLGDMFGRKPLFLVAISIFVLGSAVAGAAQSMDVLIAARVVQGIGGGGLMILSQATIADVVPARERGRYMGVMGGVFAFSSVAGPLLGGWLTDGPGWRWTLWMNIPLGVLALLGVALLLKLPKPPKGEAGRIDVWGMTLLGAATAAVVLVATWGGGDFAWTSPVILALISVALVAGLLFVWVESRVAEPVLPLMLFRSRNFNLTMAAGLITGVAMFGALGYMPTYLQMVTGYSPAEAGLLMIPMMGTLLITSIIVGRRVTMTGRYKHFMVIGSIITAAGLGLLSTVHADSPIVFVCLYLGVMGLGLGSTMQLLTLVAQNSFPLRVVGTATAGQNYFRQVGATLGSAVIGSLFATRLTTILAGKMPADAVGEGGSSSLTPALVSQLPEPIHTLVVESYNEALMPLFLALVPLALLATVFLLFVKEKALATTLER</sequence>
<dbReference type="RefSeq" id="WP_344685896.1">
    <property type="nucleotide sequence ID" value="NZ_BAAAVT010000009.1"/>
</dbReference>